<evidence type="ECO:0000256" key="4">
    <source>
        <dbReference type="ARBA" id="ARBA00007365"/>
    </source>
</evidence>
<feature type="binding site" evidence="8">
    <location>
        <position position="132"/>
    </location>
    <ligand>
        <name>cyclosporin A</name>
        <dbReference type="ChEBI" id="CHEBI:4031"/>
    </ligand>
</feature>
<dbReference type="EMBL" id="FOZX01000006">
    <property type="protein sequence ID" value="SFS84876.1"/>
    <property type="molecule type" value="Genomic_DNA"/>
</dbReference>
<feature type="binding site" evidence="8">
    <location>
        <position position="138"/>
    </location>
    <ligand>
        <name>cyclosporin A</name>
        <dbReference type="ChEBI" id="CHEBI:4031"/>
    </ligand>
</feature>
<evidence type="ECO:0000259" key="10">
    <source>
        <dbReference type="PROSITE" id="PS50072"/>
    </source>
</evidence>
<dbReference type="GO" id="GO:0006457">
    <property type="term" value="P:protein folding"/>
    <property type="evidence" value="ECO:0007669"/>
    <property type="project" value="InterPro"/>
</dbReference>
<dbReference type="GO" id="GO:0005737">
    <property type="term" value="C:cytoplasm"/>
    <property type="evidence" value="ECO:0007669"/>
    <property type="project" value="UniProtKB-SubCell"/>
</dbReference>
<dbReference type="SUPFAM" id="SSF50891">
    <property type="entry name" value="Cyclophilin-like"/>
    <property type="match status" value="1"/>
</dbReference>
<dbReference type="InterPro" id="IPR024936">
    <property type="entry name" value="Cyclophilin-type_PPIase"/>
</dbReference>
<evidence type="ECO:0000256" key="6">
    <source>
        <dbReference type="ARBA" id="ARBA00023110"/>
    </source>
</evidence>
<keyword evidence="6 9" id="KW-0697">Rotamase</keyword>
<comment type="catalytic activity">
    <reaction evidence="1 9">
        <text>[protein]-peptidylproline (omega=180) = [protein]-peptidylproline (omega=0)</text>
        <dbReference type="Rhea" id="RHEA:16237"/>
        <dbReference type="Rhea" id="RHEA-COMP:10747"/>
        <dbReference type="Rhea" id="RHEA-COMP:10748"/>
        <dbReference type="ChEBI" id="CHEBI:83833"/>
        <dbReference type="ChEBI" id="CHEBI:83834"/>
        <dbReference type="EC" id="5.2.1.8"/>
    </reaction>
</comment>
<comment type="similarity">
    <text evidence="4 9">Belongs to the cyclophilin-type PPIase family.</text>
</comment>
<dbReference type="Proteomes" id="UP000198852">
    <property type="component" value="Unassembled WGS sequence"/>
</dbReference>
<keyword evidence="7 9" id="KW-0413">Isomerase</keyword>
<dbReference type="InterPro" id="IPR020892">
    <property type="entry name" value="Cyclophilin-type_PPIase_CS"/>
</dbReference>
<dbReference type="PROSITE" id="PS00170">
    <property type="entry name" value="CSA_PPIASE_1"/>
    <property type="match status" value="1"/>
</dbReference>
<feature type="binding site" evidence="8">
    <location>
        <begin position="86"/>
        <end position="87"/>
    </location>
    <ligand>
        <name>cyclosporin A</name>
        <dbReference type="ChEBI" id="CHEBI:4031"/>
    </ligand>
</feature>
<evidence type="ECO:0000256" key="7">
    <source>
        <dbReference type="ARBA" id="ARBA00023235"/>
    </source>
</evidence>
<dbReference type="PIRSF" id="PIRSF001467">
    <property type="entry name" value="Peptidylpro_ismrse"/>
    <property type="match status" value="1"/>
</dbReference>
<evidence type="ECO:0000256" key="2">
    <source>
        <dbReference type="ARBA" id="ARBA00002388"/>
    </source>
</evidence>
<feature type="binding site" evidence="8">
    <location>
        <begin position="122"/>
        <end position="126"/>
    </location>
    <ligand>
        <name>cyclosporin A</name>
        <dbReference type="ChEBI" id="CHEBI:4031"/>
    </ligand>
</feature>
<dbReference type="InterPro" id="IPR029000">
    <property type="entry name" value="Cyclophilin-like_dom_sf"/>
</dbReference>
<keyword evidence="5" id="KW-0963">Cytoplasm</keyword>
<reference evidence="12" key="1">
    <citation type="submission" date="2016-10" db="EMBL/GenBank/DDBJ databases">
        <authorList>
            <person name="Varghese N."/>
            <person name="Submissions S."/>
        </authorList>
    </citation>
    <scope>NUCLEOTIDE SEQUENCE [LARGE SCALE GENOMIC DNA]</scope>
    <source>
        <strain evidence="12">DSM 44771</strain>
    </source>
</reference>
<dbReference type="InterPro" id="IPR002130">
    <property type="entry name" value="Cyclophilin-type_PPIase_dom"/>
</dbReference>
<gene>
    <name evidence="11" type="ORF">SAMN05660874_03706</name>
</gene>
<dbReference type="PANTHER" id="PTHR45625">
    <property type="entry name" value="PEPTIDYL-PROLYL CIS-TRANS ISOMERASE-RELATED"/>
    <property type="match status" value="1"/>
</dbReference>
<dbReference type="FunFam" id="2.40.100.10:FF:000028">
    <property type="entry name" value="Peptidyl-prolyl cis-trans isomerase"/>
    <property type="match status" value="1"/>
</dbReference>
<dbReference type="EC" id="5.2.1.8" evidence="9"/>
<comment type="function">
    <text evidence="2 9">PPIases accelerate the folding of proteins. It catalyzes the cis-trans isomerization of proline imidic peptide bonds in oligopeptides.</text>
</comment>
<evidence type="ECO:0000256" key="8">
    <source>
        <dbReference type="PIRSR" id="PIRSR001467-1"/>
    </source>
</evidence>
<dbReference type="STRING" id="95161.SAMN05660874_03706"/>
<dbReference type="InterPro" id="IPR044666">
    <property type="entry name" value="Cyclophilin_A-like"/>
</dbReference>
<dbReference type="AlphaFoldDB" id="A0A1I6T6N7"/>
<proteinExistence type="inferred from homology"/>
<evidence type="ECO:0000256" key="5">
    <source>
        <dbReference type="ARBA" id="ARBA00022490"/>
    </source>
</evidence>
<dbReference type="PANTHER" id="PTHR45625:SF4">
    <property type="entry name" value="PEPTIDYLPROLYL ISOMERASE DOMAIN AND WD REPEAT-CONTAINING PROTEIN 1"/>
    <property type="match status" value="1"/>
</dbReference>
<evidence type="ECO:0000313" key="11">
    <source>
        <dbReference type="EMBL" id="SFS84876.1"/>
    </source>
</evidence>
<dbReference type="GO" id="GO:0003755">
    <property type="term" value="F:peptidyl-prolyl cis-trans isomerase activity"/>
    <property type="evidence" value="ECO:0007669"/>
    <property type="project" value="UniProtKB-UniRule"/>
</dbReference>
<feature type="binding site" evidence="8">
    <location>
        <begin position="112"/>
        <end position="117"/>
    </location>
    <ligand>
        <name>cyclosporin A</name>
        <dbReference type="ChEBI" id="CHEBI:4031"/>
    </ligand>
</feature>
<dbReference type="PRINTS" id="PR00153">
    <property type="entry name" value="CSAPPISMRASE"/>
</dbReference>
<evidence type="ECO:0000256" key="1">
    <source>
        <dbReference type="ARBA" id="ARBA00000971"/>
    </source>
</evidence>
<keyword evidence="12" id="KW-1185">Reference proteome</keyword>
<dbReference type="Gene3D" id="2.40.100.10">
    <property type="entry name" value="Cyclophilin-like"/>
    <property type="match status" value="1"/>
</dbReference>
<accession>A0A1I6T6N7</accession>
<evidence type="ECO:0000256" key="9">
    <source>
        <dbReference type="RuleBase" id="RU363019"/>
    </source>
</evidence>
<comment type="subcellular location">
    <subcellularLocation>
        <location evidence="3">Cytoplasm</location>
    </subcellularLocation>
</comment>
<evidence type="ECO:0000313" key="12">
    <source>
        <dbReference type="Proteomes" id="UP000198852"/>
    </source>
</evidence>
<organism evidence="11 12">
    <name type="scientific">Saccharopolyspora flava</name>
    <dbReference type="NCBI Taxonomy" id="95161"/>
    <lineage>
        <taxon>Bacteria</taxon>
        <taxon>Bacillati</taxon>
        <taxon>Actinomycetota</taxon>
        <taxon>Actinomycetes</taxon>
        <taxon>Pseudonocardiales</taxon>
        <taxon>Pseudonocardiaceae</taxon>
        <taxon>Saccharopolyspora</taxon>
    </lineage>
</organism>
<evidence type="ECO:0000256" key="3">
    <source>
        <dbReference type="ARBA" id="ARBA00004496"/>
    </source>
</evidence>
<dbReference type="PROSITE" id="PS50072">
    <property type="entry name" value="CSA_PPIASE_2"/>
    <property type="match status" value="1"/>
</dbReference>
<name>A0A1I6T6N7_9PSEU</name>
<sequence>MAEDNGSLVGTKLTATLHTSQGDIRINLFPDQAPKTVKNFVGLAEGTQEYTEPNAKGERSGPFYDGVIFHRVIEGFMIQTGDPTGTGRGGPGYQFADEFHPELQFTKPYLLAMANAGPNTNGSQFFVTVAATSWLNYKHTIFGEVADQASREVVDTIAGTATGRNDRPVNDIVIEKVSIERG</sequence>
<dbReference type="Pfam" id="PF00160">
    <property type="entry name" value="Pro_isomerase"/>
    <property type="match status" value="1"/>
</dbReference>
<feature type="domain" description="PPIase cyclophilin-type" evidence="10">
    <location>
        <begin position="18"/>
        <end position="179"/>
    </location>
</feature>
<feature type="binding site" evidence="8">
    <location>
        <begin position="70"/>
        <end position="81"/>
    </location>
    <ligand>
        <name>cyclosporin A</name>
        <dbReference type="ChEBI" id="CHEBI:4031"/>
    </ligand>
</feature>
<protein>
    <recommendedName>
        <fullName evidence="9">Peptidyl-prolyl cis-trans isomerase</fullName>
        <shortName evidence="9">PPIase</shortName>
        <ecNumber evidence="9">5.2.1.8</ecNumber>
    </recommendedName>
</protein>